<evidence type="ECO:0000313" key="1">
    <source>
        <dbReference type="EMBL" id="KRX29525.1"/>
    </source>
</evidence>
<comment type="caution">
    <text evidence="1">The sequence shown here is derived from an EMBL/GenBank/DDBJ whole genome shotgun (WGS) entry which is preliminary data.</text>
</comment>
<protein>
    <submittedName>
        <fullName evidence="1">Uncharacterized protein</fullName>
    </submittedName>
</protein>
<dbReference type="Proteomes" id="UP000055048">
    <property type="component" value="Unassembled WGS sequence"/>
</dbReference>
<sequence>LKVKRSEDKRNRDRIQLKILPTPYFELKELLLAVVISYKSDFS</sequence>
<reference evidence="1 2" key="1">
    <citation type="submission" date="2015-01" db="EMBL/GenBank/DDBJ databases">
        <title>Evolution of Trichinella species and genotypes.</title>
        <authorList>
            <person name="Korhonen P.K."/>
            <person name="Edoardo P."/>
            <person name="Giuseppe L.R."/>
            <person name="Gasser R.B."/>
        </authorList>
    </citation>
    <scope>NUCLEOTIDE SEQUENCE [LARGE SCALE GENOMIC DNA]</scope>
    <source>
        <strain evidence="1">ISS417</strain>
    </source>
</reference>
<dbReference type="EMBL" id="JYDJ01003209">
    <property type="protein sequence ID" value="KRX29525.1"/>
    <property type="molecule type" value="Genomic_DNA"/>
</dbReference>
<feature type="non-terminal residue" evidence="1">
    <location>
        <position position="1"/>
    </location>
</feature>
<organism evidence="1 2">
    <name type="scientific">Trichinella murrelli</name>
    <dbReference type="NCBI Taxonomy" id="144512"/>
    <lineage>
        <taxon>Eukaryota</taxon>
        <taxon>Metazoa</taxon>
        <taxon>Ecdysozoa</taxon>
        <taxon>Nematoda</taxon>
        <taxon>Enoplea</taxon>
        <taxon>Dorylaimia</taxon>
        <taxon>Trichinellida</taxon>
        <taxon>Trichinellidae</taxon>
        <taxon>Trichinella</taxon>
    </lineage>
</organism>
<gene>
    <name evidence="1" type="ORF">T05_11200</name>
</gene>
<name>A0A0V0SSJ8_9BILA</name>
<evidence type="ECO:0000313" key="2">
    <source>
        <dbReference type="Proteomes" id="UP000055048"/>
    </source>
</evidence>
<proteinExistence type="predicted"/>
<keyword evidence="2" id="KW-1185">Reference proteome</keyword>
<feature type="non-terminal residue" evidence="1">
    <location>
        <position position="43"/>
    </location>
</feature>
<accession>A0A0V0SSJ8</accession>
<dbReference type="AlphaFoldDB" id="A0A0V0SSJ8"/>